<name>A0A6G6J6V9_PSENT</name>
<dbReference type="RefSeq" id="WP_024767310.1">
    <property type="nucleotide sequence ID" value="NZ_CP049140.1"/>
</dbReference>
<evidence type="ECO:0000313" key="1">
    <source>
        <dbReference type="EMBL" id="QIE90933.1"/>
    </source>
</evidence>
<evidence type="ECO:0000313" key="2">
    <source>
        <dbReference type="Proteomes" id="UP000501063"/>
    </source>
</evidence>
<dbReference type="Proteomes" id="UP000501063">
    <property type="component" value="Chromosome"/>
</dbReference>
<proteinExistence type="predicted"/>
<dbReference type="AlphaFoldDB" id="A0A6G6J6V9"/>
<sequence length="155" mass="17587">MDQPKIDFAPLIPESGLHRHTLSSLQELTVDPFPESARREALFNALTVYLELLESTGLMAFIWVDGSFMCAKPEPDDVDLVVVYDAERVDSLSESALEVVNELLNTNRTKARFNLHVFRTSSDDSEGLDFWFQKFGTQRDEVTPKGLAELRINHD</sequence>
<dbReference type="InterPro" id="IPR053860">
    <property type="entry name" value="DUF6932"/>
</dbReference>
<protein>
    <recommendedName>
        <fullName evidence="3">Nucleotidyltransferase domain-containing protein</fullName>
    </recommendedName>
</protein>
<organism evidence="1 2">
    <name type="scientific">Pseudomonas nitroreducens</name>
    <dbReference type="NCBI Taxonomy" id="46680"/>
    <lineage>
        <taxon>Bacteria</taxon>
        <taxon>Pseudomonadati</taxon>
        <taxon>Pseudomonadota</taxon>
        <taxon>Gammaproteobacteria</taxon>
        <taxon>Pseudomonadales</taxon>
        <taxon>Pseudomonadaceae</taxon>
        <taxon>Pseudomonas</taxon>
    </lineage>
</organism>
<accession>A0A6G6J6V9</accession>
<gene>
    <name evidence="1" type="ORF">G5B91_17665</name>
</gene>
<dbReference type="KEGG" id="pnt:G5B91_17665"/>
<reference evidence="1 2" key="1">
    <citation type="submission" date="2020-02" db="EMBL/GenBank/DDBJ databases">
        <title>Integrative conjugative elements (ICEs) and plasmids drive adaptation of Pseudomonas nitroreducens strain HBP1 to wastewater environment.</title>
        <authorList>
            <person name="Sentchilo V."/>
            <person name="Carraro N."/>
            <person name="Bertelli C."/>
            <person name="van der Meer J.R."/>
        </authorList>
    </citation>
    <scope>NUCLEOTIDE SEQUENCE [LARGE SCALE GENOMIC DNA]</scope>
    <source>
        <strain evidence="1 2">HBP1</strain>
    </source>
</reference>
<dbReference type="Pfam" id="PF22014">
    <property type="entry name" value="DUF6932"/>
    <property type="match status" value="1"/>
</dbReference>
<dbReference type="EMBL" id="CP049140">
    <property type="protein sequence ID" value="QIE90933.1"/>
    <property type="molecule type" value="Genomic_DNA"/>
</dbReference>
<evidence type="ECO:0008006" key="3">
    <source>
        <dbReference type="Google" id="ProtNLM"/>
    </source>
</evidence>